<dbReference type="Pfam" id="PF10544">
    <property type="entry name" value="T5orf172"/>
    <property type="match status" value="1"/>
</dbReference>
<feature type="domain" description="Bacteriophage T5 Orf172 DNA-binding" evidence="2">
    <location>
        <begin position="177"/>
        <end position="266"/>
    </location>
</feature>
<dbReference type="PANTHER" id="PTHR28094:SF1">
    <property type="entry name" value="MEIOTICALLY UP-REGULATED GENE 113 PROTEIN"/>
    <property type="match status" value="1"/>
</dbReference>
<sequence>MAYNPEVSFFIPYHELNTSRQRQCIFFTQKGARCRWDCEDEDSTQAVALVQEINAILPRETVSLDVLERCALLNCCQRARHQDRIEDLGLLTPLAERWYDEIQIRAQQMAPTARTSPARSSRSASARSSSISAPVILSEFRPHVKSPLPMHSVTFKLRERLDRRDFETGSLYIFDRASSPGHVKIGWTAISVTGRLDDWAKCGYTPNLLVRVDRVPHAQRVETLTHHELLKEWRRERQCKAPWCRKSHQEWFEVSKERAIEVLRDWAAFMKVVKPYDSRGDLEEKWEKFLKIMDDTHEVVTAKKMWEHHERLLLEKTALIDDTPDLKHPAEIKEMVGLGSIPKVPVGRDQEAVVAGADWPRVEQPSLKIEPFHHNDVLSQARPQATSRPTEEKMASAKLIDAALLLATGILSKTESVSKTESGLETKSLPQTEPMLQTESFATRPVPKTESALPIETLPKVESLPETDSVLPTETLPKIESLPETDSSSEIKIDTLPLTGPLLKTESFSLTRPQPTAELVLQTKPLSQTKPLLHTESVLKTESLSLTEPPSTTKTLATSEPTQKGVSGPQTPPVKRKPLPESARLPRSPLPLLPSTTSPQVEAQETKPSPSANTVTATAEFDTEPTVDPSPSPESTTLSATAESDTESTVVDPSPSPETDSLTPLSAPLKSEEDTAPTDVRTGINTASQERWGKTLTPTSTSTSTSTTQPHHNDEDQERLEGKPLGCDKSLSDENVNTNETTVTQQTETKTHDQEDNTAAQEEAETATESGSYSFDADETLVEDNEATLFEDQTDKAIAMALSKVTLVEDNEETVFKDQTEKAIAVALSKVVDQHSNPTVSAETLFEDPTDQDIAMALSKVALVEDNEETLCEDNGATLFEDQTDKAIAIALSKVVDQHSNPTVSVSLGKQVTGGLSVSIEKPAIGGLNKLDRLAELNGLDAPTTLQSEAPPVAETALA</sequence>
<feature type="compositionally biased region" description="Polar residues" evidence="1">
    <location>
        <begin position="600"/>
        <end position="617"/>
    </location>
</feature>
<feature type="compositionally biased region" description="Basic and acidic residues" evidence="1">
    <location>
        <begin position="711"/>
        <end position="722"/>
    </location>
</feature>
<dbReference type="Proteomes" id="UP000019478">
    <property type="component" value="Unassembled WGS sequence"/>
</dbReference>
<dbReference type="OrthoDB" id="3511049at2759"/>
<dbReference type="GeneID" id="19168875"/>
<feature type="compositionally biased region" description="Low complexity" evidence="1">
    <location>
        <begin position="734"/>
        <end position="748"/>
    </location>
</feature>
<feature type="region of interest" description="Disordered" evidence="1">
    <location>
        <begin position="540"/>
        <end position="776"/>
    </location>
</feature>
<dbReference type="SMART" id="SM00974">
    <property type="entry name" value="T5orf172"/>
    <property type="match status" value="1"/>
</dbReference>
<dbReference type="RefSeq" id="XP_007733075.1">
    <property type="nucleotide sequence ID" value="XM_007734885.1"/>
</dbReference>
<evidence type="ECO:0000313" key="4">
    <source>
        <dbReference type="Proteomes" id="UP000019478"/>
    </source>
</evidence>
<feature type="compositionally biased region" description="Low complexity" evidence="1">
    <location>
        <begin position="695"/>
        <end position="708"/>
    </location>
</feature>
<dbReference type="STRING" id="1182542.W9Y367"/>
<comment type="caution">
    <text evidence="3">The sequence shown here is derived from an EMBL/GenBank/DDBJ whole genome shotgun (WGS) entry which is preliminary data.</text>
</comment>
<dbReference type="AlphaFoldDB" id="W9Y367"/>
<dbReference type="eggNOG" id="ENOG502RPP8">
    <property type="taxonomic scope" value="Eukaryota"/>
</dbReference>
<gene>
    <name evidence="3" type="ORF">A1O3_04757</name>
</gene>
<feature type="region of interest" description="Disordered" evidence="1">
    <location>
        <begin position="415"/>
        <end position="452"/>
    </location>
</feature>
<feature type="region of interest" description="Disordered" evidence="1">
    <location>
        <begin position="464"/>
        <end position="490"/>
    </location>
</feature>
<dbReference type="EMBL" id="AMGY01000004">
    <property type="protein sequence ID" value="EXJ84090.1"/>
    <property type="molecule type" value="Genomic_DNA"/>
</dbReference>
<dbReference type="InterPro" id="IPR018306">
    <property type="entry name" value="Phage_T5_Orf172_DNA-bd"/>
</dbReference>
<dbReference type="InterPro" id="IPR053006">
    <property type="entry name" value="Meiosis_regulatory"/>
</dbReference>
<name>W9Y367_9EURO</name>
<reference evidence="3 4" key="1">
    <citation type="submission" date="2013-03" db="EMBL/GenBank/DDBJ databases">
        <title>The Genome Sequence of Capronia epimyces CBS 606.96.</title>
        <authorList>
            <consortium name="The Broad Institute Genomics Platform"/>
            <person name="Cuomo C."/>
            <person name="de Hoog S."/>
            <person name="Gorbushina A."/>
            <person name="Walker B."/>
            <person name="Young S.K."/>
            <person name="Zeng Q."/>
            <person name="Gargeya S."/>
            <person name="Fitzgerald M."/>
            <person name="Haas B."/>
            <person name="Abouelleil A."/>
            <person name="Allen A.W."/>
            <person name="Alvarado L."/>
            <person name="Arachchi H.M."/>
            <person name="Berlin A.M."/>
            <person name="Chapman S.B."/>
            <person name="Gainer-Dewar J."/>
            <person name="Goldberg J."/>
            <person name="Griggs A."/>
            <person name="Gujja S."/>
            <person name="Hansen M."/>
            <person name="Howarth C."/>
            <person name="Imamovic A."/>
            <person name="Ireland A."/>
            <person name="Larimer J."/>
            <person name="McCowan C."/>
            <person name="Murphy C."/>
            <person name="Pearson M."/>
            <person name="Poon T.W."/>
            <person name="Priest M."/>
            <person name="Roberts A."/>
            <person name="Saif S."/>
            <person name="Shea T."/>
            <person name="Sisk P."/>
            <person name="Sykes S."/>
            <person name="Wortman J."/>
            <person name="Nusbaum C."/>
            <person name="Birren B."/>
        </authorList>
    </citation>
    <scope>NUCLEOTIDE SEQUENCE [LARGE SCALE GENOMIC DNA]</scope>
    <source>
        <strain evidence="3 4">CBS 606.96</strain>
    </source>
</reference>
<dbReference type="HOGENOM" id="CLU_014360_0_0_1"/>
<proteinExistence type="predicted"/>
<feature type="compositionally biased region" description="Polar residues" evidence="1">
    <location>
        <begin position="425"/>
        <end position="441"/>
    </location>
</feature>
<evidence type="ECO:0000256" key="1">
    <source>
        <dbReference type="SAM" id="MobiDB-lite"/>
    </source>
</evidence>
<dbReference type="PANTHER" id="PTHR28094">
    <property type="entry name" value="MEIOTICALLY UP-REGULATED GENE 113 PROTEIN"/>
    <property type="match status" value="1"/>
</dbReference>
<feature type="compositionally biased region" description="Polar residues" evidence="1">
    <location>
        <begin position="540"/>
        <end position="569"/>
    </location>
</feature>
<organism evidence="3 4">
    <name type="scientific">Capronia epimyces CBS 606.96</name>
    <dbReference type="NCBI Taxonomy" id="1182542"/>
    <lineage>
        <taxon>Eukaryota</taxon>
        <taxon>Fungi</taxon>
        <taxon>Dikarya</taxon>
        <taxon>Ascomycota</taxon>
        <taxon>Pezizomycotina</taxon>
        <taxon>Eurotiomycetes</taxon>
        <taxon>Chaetothyriomycetidae</taxon>
        <taxon>Chaetothyriales</taxon>
        <taxon>Herpotrichiellaceae</taxon>
        <taxon>Capronia</taxon>
    </lineage>
</organism>
<evidence type="ECO:0000259" key="2">
    <source>
        <dbReference type="SMART" id="SM00974"/>
    </source>
</evidence>
<feature type="compositionally biased region" description="Polar residues" evidence="1">
    <location>
        <begin position="633"/>
        <end position="664"/>
    </location>
</feature>
<keyword evidence="4" id="KW-1185">Reference proteome</keyword>
<protein>
    <recommendedName>
        <fullName evidence="2">Bacteriophage T5 Orf172 DNA-binding domain-containing protein</fullName>
    </recommendedName>
</protein>
<evidence type="ECO:0000313" key="3">
    <source>
        <dbReference type="EMBL" id="EXJ84090.1"/>
    </source>
</evidence>
<accession>W9Y367</accession>